<dbReference type="OrthoDB" id="266679at2759"/>
<dbReference type="Proteomes" id="UP000038009">
    <property type="component" value="Unassembled WGS sequence"/>
</dbReference>
<feature type="compositionally biased region" description="Acidic residues" evidence="1">
    <location>
        <begin position="480"/>
        <end position="498"/>
    </location>
</feature>
<accession>A0A0N1IJF6</accession>
<dbReference type="VEuPathDB" id="TriTrypDB:Lsey_0173_0020"/>
<feature type="compositionally biased region" description="Polar residues" evidence="1">
    <location>
        <begin position="52"/>
        <end position="62"/>
    </location>
</feature>
<evidence type="ECO:0000256" key="1">
    <source>
        <dbReference type="SAM" id="MobiDB-lite"/>
    </source>
</evidence>
<protein>
    <submittedName>
        <fullName evidence="2">Uncharacterized protein</fullName>
    </submittedName>
</protein>
<feature type="region of interest" description="Disordered" evidence="1">
    <location>
        <begin position="52"/>
        <end position="80"/>
    </location>
</feature>
<sequence length="628" mass="67771">MRSSLNPLAAADPVQPVHEAPTNATSAQAPSPLPPVVKHFYADFVKRINAQQRPSALSSTACKDTGTRKGDTDDEDRDDEDAALRRMSGAQLNALGPLLWQWLLILHATAEQSKAYEEEKGDPSEAEAEVLQRNQLRAGTNESPRTSLSTPLQVERLFQTGLSSLVPAAAGRDAAAGVRAPTADLLAPWQAALDGSVAPRSRSRCCTDGLLLRALTRLSASGPLFSSWCALCYVCLSAFTSKESGGTRAWSPTAGATVTDLRDAWDAAVAAYTQRRSVKGDSEGPHAHSGAPTPRQALNAEKQKLDAEAVEQLWLGVLVYASGNHEPHVGSSSSSPAAPHAHPLFPLWVSQWYVECCRVASHGRDDGFHVKDVPLTVLTRVTHYLCRRLTDEVSAGSYQHPHPQPAPALVTAPAAYEEEDAGQGGSAARSARQQAPLTVATLNALALQTPAVESSPATAAGGHASAVRGRKRRRGGRDSNEDEDEEEDDSDQESDESNLEGRSYTCRGGGSRRSALQRFLSNNEQPYAVPIAAGVLSCYLMAPSMVQPFLTPEQQQEHSNEDGDGEQEGMQELGEGVQRCGVLDKGDDSEPRYSVRILRETYLRNGEVHWWTLGDSQRHRQLMADKRT</sequence>
<dbReference type="EMBL" id="LJSK01000173">
    <property type="protein sequence ID" value="KPI85653.1"/>
    <property type="molecule type" value="Genomic_DNA"/>
</dbReference>
<comment type="caution">
    <text evidence="2">The sequence shown here is derived from an EMBL/GenBank/DDBJ whole genome shotgun (WGS) entry which is preliminary data.</text>
</comment>
<evidence type="ECO:0000313" key="2">
    <source>
        <dbReference type="EMBL" id="KPI85653.1"/>
    </source>
</evidence>
<feature type="region of interest" description="Disordered" evidence="1">
    <location>
        <begin position="452"/>
        <end position="510"/>
    </location>
</feature>
<gene>
    <name evidence="2" type="ORF">ABL78_5274</name>
</gene>
<dbReference type="AlphaFoldDB" id="A0A0N1IJF6"/>
<proteinExistence type="predicted"/>
<name>A0A0N1IJF6_LEPSE</name>
<organism evidence="2 3">
    <name type="scientific">Leptomonas seymouri</name>
    <dbReference type="NCBI Taxonomy" id="5684"/>
    <lineage>
        <taxon>Eukaryota</taxon>
        <taxon>Discoba</taxon>
        <taxon>Euglenozoa</taxon>
        <taxon>Kinetoplastea</taxon>
        <taxon>Metakinetoplastina</taxon>
        <taxon>Trypanosomatida</taxon>
        <taxon>Trypanosomatidae</taxon>
        <taxon>Leishmaniinae</taxon>
        <taxon>Leptomonas</taxon>
    </lineage>
</organism>
<keyword evidence="3" id="KW-1185">Reference proteome</keyword>
<evidence type="ECO:0000313" key="3">
    <source>
        <dbReference type="Proteomes" id="UP000038009"/>
    </source>
</evidence>
<dbReference type="OMA" id="MCHRLEA"/>
<reference evidence="2 3" key="1">
    <citation type="journal article" date="2015" name="PLoS Pathog.">
        <title>Leptomonas seymouri: Adaptations to the Dixenous Life Cycle Analyzed by Genome Sequencing, Transcriptome Profiling and Co-infection with Leishmania donovani.</title>
        <authorList>
            <person name="Kraeva N."/>
            <person name="Butenko A."/>
            <person name="Hlavacova J."/>
            <person name="Kostygov A."/>
            <person name="Myskova J."/>
            <person name="Grybchuk D."/>
            <person name="Lestinova T."/>
            <person name="Votypka J."/>
            <person name="Volf P."/>
            <person name="Opperdoes F."/>
            <person name="Flegontov P."/>
            <person name="Lukes J."/>
            <person name="Yurchenko V."/>
        </authorList>
    </citation>
    <scope>NUCLEOTIDE SEQUENCE [LARGE SCALE GENOMIC DNA]</scope>
    <source>
        <strain evidence="2 3">ATCC 30220</strain>
    </source>
</reference>
<feature type="region of interest" description="Disordered" evidence="1">
    <location>
        <begin position="1"/>
        <end position="33"/>
    </location>
</feature>